<reference evidence="3 4" key="1">
    <citation type="submission" date="2019-12" db="EMBL/GenBank/DDBJ databases">
        <title>Novel species isolated from a subtropical stream in China.</title>
        <authorList>
            <person name="Lu H."/>
        </authorList>
    </citation>
    <scope>NUCLEOTIDE SEQUENCE [LARGE SCALE GENOMIC DNA]</scope>
    <source>
        <strain evidence="3 4">FT127W</strain>
    </source>
</reference>
<feature type="binding site" evidence="1">
    <location>
        <position position="19"/>
    </location>
    <ligand>
        <name>S-adenosyl-L-methionine</name>
        <dbReference type="ChEBI" id="CHEBI:59789"/>
    </ligand>
</feature>
<comment type="similarity">
    <text evidence="1">Belongs to the RlmJ family.</text>
</comment>
<evidence type="ECO:0000313" key="3">
    <source>
        <dbReference type="EMBL" id="MYN10411.1"/>
    </source>
</evidence>
<feature type="region of interest" description="Disordered" evidence="2">
    <location>
        <begin position="300"/>
        <end position="398"/>
    </location>
</feature>
<dbReference type="Gene3D" id="3.40.50.150">
    <property type="entry name" value="Vaccinia Virus protein VP39"/>
    <property type="match status" value="1"/>
</dbReference>
<feature type="binding site" evidence="1">
    <location>
        <position position="100"/>
    </location>
    <ligand>
        <name>S-adenosyl-L-methionine</name>
        <dbReference type="ChEBI" id="CHEBI:59789"/>
    </ligand>
</feature>
<gene>
    <name evidence="1 3" type="primary">rlmJ</name>
    <name evidence="3" type="ORF">GTP77_24115</name>
</gene>
<keyword evidence="4" id="KW-1185">Reference proteome</keyword>
<evidence type="ECO:0000256" key="2">
    <source>
        <dbReference type="SAM" id="MobiDB-lite"/>
    </source>
</evidence>
<keyword evidence="1" id="KW-0949">S-adenosyl-L-methionine</keyword>
<dbReference type="InterPro" id="IPR029063">
    <property type="entry name" value="SAM-dependent_MTases_sf"/>
</dbReference>
<dbReference type="Proteomes" id="UP000450676">
    <property type="component" value="Unassembled WGS sequence"/>
</dbReference>
<evidence type="ECO:0000313" key="4">
    <source>
        <dbReference type="Proteomes" id="UP000450676"/>
    </source>
</evidence>
<feature type="active site" description="Proton acceptor" evidence="1">
    <location>
        <position position="179"/>
    </location>
</feature>
<dbReference type="PANTHER" id="PTHR37426">
    <property type="entry name" value="RIBOSOMAL RNA LARGE SUBUNIT METHYLTRANSFERASE J"/>
    <property type="match status" value="1"/>
</dbReference>
<accession>A0A7X4HFT5</accession>
<keyword evidence="1 3" id="KW-0808">Transferase</keyword>
<feature type="binding site" evidence="1">
    <location>
        <position position="42"/>
    </location>
    <ligand>
        <name>S-adenosyl-L-methionine</name>
        <dbReference type="ChEBI" id="CHEBI:59789"/>
    </ligand>
</feature>
<evidence type="ECO:0000256" key="1">
    <source>
        <dbReference type="HAMAP-Rule" id="MF_00934"/>
    </source>
</evidence>
<dbReference type="InterPro" id="IPR007473">
    <property type="entry name" value="RlmJ"/>
</dbReference>
<dbReference type="GO" id="GO:0005829">
    <property type="term" value="C:cytosol"/>
    <property type="evidence" value="ECO:0007669"/>
    <property type="project" value="TreeGrafter"/>
</dbReference>
<dbReference type="SUPFAM" id="SSF53335">
    <property type="entry name" value="S-adenosyl-L-methionine-dependent methyltransferases"/>
    <property type="match status" value="1"/>
</dbReference>
<feature type="compositionally biased region" description="Gly residues" evidence="2">
    <location>
        <begin position="352"/>
        <end position="362"/>
    </location>
</feature>
<feature type="binding site" evidence="1">
    <location>
        <position position="118"/>
    </location>
    <ligand>
        <name>S-adenosyl-L-methionine</name>
        <dbReference type="ChEBI" id="CHEBI:59789"/>
    </ligand>
</feature>
<keyword evidence="1" id="KW-0694">RNA-binding</keyword>
<comment type="catalytic activity">
    <reaction evidence="1">
        <text>adenosine(2030) in 23S rRNA + S-adenosyl-L-methionine = N(6)-methyladenosine(2030) in 23S rRNA + S-adenosyl-L-homocysteine + H(+)</text>
        <dbReference type="Rhea" id="RHEA:43736"/>
        <dbReference type="Rhea" id="RHEA-COMP:10668"/>
        <dbReference type="Rhea" id="RHEA-COMP:10669"/>
        <dbReference type="ChEBI" id="CHEBI:15378"/>
        <dbReference type="ChEBI" id="CHEBI:57856"/>
        <dbReference type="ChEBI" id="CHEBI:59789"/>
        <dbReference type="ChEBI" id="CHEBI:74411"/>
        <dbReference type="ChEBI" id="CHEBI:74449"/>
        <dbReference type="EC" id="2.1.1.266"/>
    </reaction>
</comment>
<dbReference type="GO" id="GO:0036307">
    <property type="term" value="F:23S rRNA (adenine(2030)-N(6))-methyltransferase activity"/>
    <property type="evidence" value="ECO:0007669"/>
    <property type="project" value="UniProtKB-UniRule"/>
</dbReference>
<comment type="subunit">
    <text evidence="1">Monomer.</text>
</comment>
<dbReference type="EC" id="2.1.1.266" evidence="1"/>
<organism evidence="3 4">
    <name type="scientific">Pseudoduganella aquatica</name>
    <dbReference type="NCBI Taxonomy" id="2660641"/>
    <lineage>
        <taxon>Bacteria</taxon>
        <taxon>Pseudomonadati</taxon>
        <taxon>Pseudomonadota</taxon>
        <taxon>Betaproteobacteria</taxon>
        <taxon>Burkholderiales</taxon>
        <taxon>Oxalobacteraceae</taxon>
        <taxon>Telluria group</taxon>
        <taxon>Pseudoduganella</taxon>
    </lineage>
</organism>
<dbReference type="EMBL" id="WWCU01000037">
    <property type="protein sequence ID" value="MYN10411.1"/>
    <property type="molecule type" value="Genomic_DNA"/>
</dbReference>
<keyword evidence="1 3" id="KW-0489">Methyltransferase</keyword>
<keyword evidence="1" id="KW-0698">rRNA processing</keyword>
<feature type="binding site" evidence="1">
    <location>
        <begin position="158"/>
        <end position="159"/>
    </location>
    <ligand>
        <name>S-adenosyl-L-methionine</name>
        <dbReference type="ChEBI" id="CHEBI:59789"/>
    </ligand>
</feature>
<comment type="function">
    <text evidence="1">Specifically methylates the adenine in position 2030 of 23S rRNA.</text>
</comment>
<dbReference type="RefSeq" id="WP_161074704.1">
    <property type="nucleotide sequence ID" value="NZ_WWCU01000037.1"/>
</dbReference>
<dbReference type="Pfam" id="PF04378">
    <property type="entry name" value="RsmJ"/>
    <property type="match status" value="1"/>
</dbReference>
<dbReference type="AlphaFoldDB" id="A0A7X4HFT5"/>
<dbReference type="GO" id="GO:0070475">
    <property type="term" value="P:rRNA base methylation"/>
    <property type="evidence" value="ECO:0007669"/>
    <property type="project" value="UniProtKB-UniRule"/>
</dbReference>
<sequence>MFSYRHAFHAGNHADVLKHFVLVQLLQYMNQKDTAYSYIDTHAGAGVYALDGNFASKNAEYETGIGPLWERTDLPPALAEYVDLIKAMNPSGKMRYYPGSPYCADQVAREQDRLRLYELHPADSKILTDNFRKLDEHKAAQGIRSSVRGKRVLVTRGDGFHELKGLLPPPSRRGVVLCDPPYEDKQDYRKVVDMLNDATKRFPAGTYAIWYPILQRIEARNFAERMKHIKGTEWLNVTLTIRTPGPDGFGGLHSSGMFIVNPPFTLEATLKEVMPYLVEVLGEDTGASFVLETGNAATAPRAASLQQAENNPRGGLRAPVSPRAIGPGGSLRGNNAPAPRGSLRTSSRPGTPGAGTGTGRPGSPGASYTRPAGAKPVAKLGTDGPRTGVPRNTKPRRP</sequence>
<dbReference type="GO" id="GO:0003723">
    <property type="term" value="F:RNA binding"/>
    <property type="evidence" value="ECO:0007669"/>
    <property type="project" value="UniProtKB-UniRule"/>
</dbReference>
<comment type="caution">
    <text evidence="3">The sequence shown here is derived from an EMBL/GenBank/DDBJ whole genome shotgun (WGS) entry which is preliminary data.</text>
</comment>
<feature type="binding site" evidence="1">
    <location>
        <position position="179"/>
    </location>
    <ligand>
        <name>S-adenosyl-L-methionine</name>
        <dbReference type="ChEBI" id="CHEBI:59789"/>
    </ligand>
</feature>
<feature type="site" description="Interaction with substrate rRNA" evidence="1">
    <location>
        <position position="4"/>
    </location>
</feature>
<dbReference type="PANTHER" id="PTHR37426:SF1">
    <property type="entry name" value="RIBOSOMAL RNA LARGE SUBUNIT METHYLTRANSFERASE J"/>
    <property type="match status" value="1"/>
</dbReference>
<proteinExistence type="inferred from homology"/>
<dbReference type="HAMAP" id="MF_00934">
    <property type="entry name" value="23SrRNA_methyltr_J"/>
    <property type="match status" value="1"/>
</dbReference>
<protein>
    <recommendedName>
        <fullName evidence="1">Ribosomal RNA large subunit methyltransferase J</fullName>
        <ecNumber evidence="1">2.1.1.266</ecNumber>
    </recommendedName>
    <alternativeName>
        <fullName evidence="1">23S rRNA (adenine(2030)-N6)-methyltransferase</fullName>
    </alternativeName>
    <alternativeName>
        <fullName evidence="1">23S rRNA m6A2030 methyltransferase</fullName>
    </alternativeName>
</protein>
<name>A0A7X4HFT5_9BURK</name>